<name>A0A401SWJ3_CHIPU</name>
<dbReference type="InterPro" id="IPR009511">
    <property type="entry name" value="MAD1/Cdc20-bound-Mad2-bd"/>
</dbReference>
<evidence type="ECO:0000313" key="1">
    <source>
        <dbReference type="EMBL" id="GCC34755.1"/>
    </source>
</evidence>
<proteinExistence type="predicted"/>
<dbReference type="PANTHER" id="PTHR15681:SF1">
    <property type="entry name" value="MAD2L1-BINDING PROTEIN"/>
    <property type="match status" value="1"/>
</dbReference>
<dbReference type="InterPro" id="IPR053729">
    <property type="entry name" value="MAD2L1BP_domain_sf"/>
</dbReference>
<accession>A0A401SWJ3</accession>
<dbReference type="EMBL" id="BEZZ01000629">
    <property type="protein sequence ID" value="GCC34755.1"/>
    <property type="molecule type" value="Genomic_DNA"/>
</dbReference>
<sequence>LPGFKADNSMLSHSRKNEQNNCKKFQKVLSELDEIFQNLEALFMLTLVPCVHILLGGNIVNPKEMYEINMERIVFGSTEESLKTVSCIRKLFHTLFVKDIFNELKSIPLMNTVLLVQGHRDCGVQWFRPKLNYRIPNRTRKLVINLTCDTVNFTSTQQTIRYNHDDYIWFQAPITIKGFH</sequence>
<dbReference type="GO" id="GO:0007096">
    <property type="term" value="P:regulation of exit from mitosis"/>
    <property type="evidence" value="ECO:0007669"/>
    <property type="project" value="InterPro"/>
</dbReference>
<keyword evidence="2" id="KW-1185">Reference proteome</keyword>
<dbReference type="Proteomes" id="UP000287033">
    <property type="component" value="Unassembled WGS sequence"/>
</dbReference>
<dbReference type="Pfam" id="PF06581">
    <property type="entry name" value="p31comet"/>
    <property type="match status" value="1"/>
</dbReference>
<dbReference type="OrthoDB" id="6334764at2759"/>
<feature type="non-terminal residue" evidence="1">
    <location>
        <position position="1"/>
    </location>
</feature>
<dbReference type="AlphaFoldDB" id="A0A401SWJ3"/>
<dbReference type="OMA" id="NNCKKFQ"/>
<dbReference type="GO" id="GO:0005634">
    <property type="term" value="C:nucleus"/>
    <property type="evidence" value="ECO:0007669"/>
    <property type="project" value="InterPro"/>
</dbReference>
<gene>
    <name evidence="1" type="ORF">chiPu_0013231</name>
</gene>
<evidence type="ECO:0008006" key="3">
    <source>
        <dbReference type="Google" id="ProtNLM"/>
    </source>
</evidence>
<reference evidence="1 2" key="1">
    <citation type="journal article" date="2018" name="Nat. Ecol. Evol.">
        <title>Shark genomes provide insights into elasmobranch evolution and the origin of vertebrates.</title>
        <authorList>
            <person name="Hara Y"/>
            <person name="Yamaguchi K"/>
            <person name="Onimaru K"/>
            <person name="Kadota M"/>
            <person name="Koyanagi M"/>
            <person name="Keeley SD"/>
            <person name="Tatsumi K"/>
            <person name="Tanaka K"/>
            <person name="Motone F"/>
            <person name="Kageyama Y"/>
            <person name="Nozu R"/>
            <person name="Adachi N"/>
            <person name="Nishimura O"/>
            <person name="Nakagawa R"/>
            <person name="Tanegashima C"/>
            <person name="Kiyatake I"/>
            <person name="Matsumoto R"/>
            <person name="Murakumo K"/>
            <person name="Nishida K"/>
            <person name="Terakita A"/>
            <person name="Kuratani S"/>
            <person name="Sato K"/>
            <person name="Hyodo S Kuraku.S."/>
        </authorList>
    </citation>
    <scope>NUCLEOTIDE SEQUENCE [LARGE SCALE GENOMIC DNA]</scope>
</reference>
<dbReference type="Gene3D" id="3.30.900.20">
    <property type="match status" value="1"/>
</dbReference>
<evidence type="ECO:0000313" key="2">
    <source>
        <dbReference type="Proteomes" id="UP000287033"/>
    </source>
</evidence>
<organism evidence="1 2">
    <name type="scientific">Chiloscyllium punctatum</name>
    <name type="common">Brownbanded bambooshark</name>
    <name type="synonym">Hemiscyllium punctatum</name>
    <dbReference type="NCBI Taxonomy" id="137246"/>
    <lineage>
        <taxon>Eukaryota</taxon>
        <taxon>Metazoa</taxon>
        <taxon>Chordata</taxon>
        <taxon>Craniata</taxon>
        <taxon>Vertebrata</taxon>
        <taxon>Chondrichthyes</taxon>
        <taxon>Elasmobranchii</taxon>
        <taxon>Galeomorphii</taxon>
        <taxon>Galeoidea</taxon>
        <taxon>Orectolobiformes</taxon>
        <taxon>Hemiscylliidae</taxon>
        <taxon>Chiloscyllium</taxon>
    </lineage>
</organism>
<dbReference type="STRING" id="137246.A0A401SWJ3"/>
<dbReference type="PANTHER" id="PTHR15681">
    <property type="entry name" value="MAD2L1-BINDING PROTEIN"/>
    <property type="match status" value="1"/>
</dbReference>
<comment type="caution">
    <text evidence="1">The sequence shown here is derived from an EMBL/GenBank/DDBJ whole genome shotgun (WGS) entry which is preliminary data.</text>
</comment>
<protein>
    <recommendedName>
        <fullName evidence="3">MAD2L1-binding protein</fullName>
    </recommendedName>
</protein>